<dbReference type="Proteomes" id="UP000027002">
    <property type="component" value="Chromosome 4"/>
</dbReference>
<protein>
    <submittedName>
        <fullName evidence="2">Uncharacterized protein</fullName>
    </submittedName>
</protein>
<dbReference type="RefSeq" id="XP_042998591.1">
    <property type="nucleotide sequence ID" value="XM_043142657.1"/>
</dbReference>
<name>A0A8E5HT98_USTVR</name>
<feature type="signal peptide" evidence="1">
    <location>
        <begin position="1"/>
        <end position="25"/>
    </location>
</feature>
<dbReference type="EMBL" id="CP072756">
    <property type="protein sequence ID" value="QUC20918.1"/>
    <property type="molecule type" value="Genomic_DNA"/>
</dbReference>
<keyword evidence="3" id="KW-1185">Reference proteome</keyword>
<dbReference type="KEGG" id="uvi:66065937"/>
<evidence type="ECO:0000313" key="2">
    <source>
        <dbReference type="EMBL" id="QUC20918.1"/>
    </source>
</evidence>
<gene>
    <name evidence="2" type="ORF">UV8b_05159</name>
</gene>
<proteinExistence type="predicted"/>
<evidence type="ECO:0000313" key="3">
    <source>
        <dbReference type="Proteomes" id="UP000027002"/>
    </source>
</evidence>
<reference evidence="2" key="1">
    <citation type="submission" date="2020-03" db="EMBL/GenBank/DDBJ databases">
        <title>A mixture of massive structural variations and highly conserved coding sequences in Ustilaginoidea virens genome.</title>
        <authorList>
            <person name="Zhang K."/>
            <person name="Zhao Z."/>
            <person name="Zhang Z."/>
            <person name="Li Y."/>
            <person name="Hsiang T."/>
            <person name="Sun W."/>
        </authorList>
    </citation>
    <scope>NUCLEOTIDE SEQUENCE</scope>
    <source>
        <strain evidence="2">UV-8b</strain>
    </source>
</reference>
<feature type="chain" id="PRO_5034329302" evidence="1">
    <location>
        <begin position="26"/>
        <end position="163"/>
    </location>
</feature>
<evidence type="ECO:0000256" key="1">
    <source>
        <dbReference type="SAM" id="SignalP"/>
    </source>
</evidence>
<dbReference type="AlphaFoldDB" id="A0A8E5HT98"/>
<sequence length="163" mass="16805">MDRVFLRLLVFLGIQVCLFTGKVAGSDDCPGNTIVNYQPLQVYCEGNTYALTGAYTSTACSNTQYATVVVPGSNLVATTFTLPPSGTQPGSVIVQTPTASSATTQSPNSQCVLPSLISGYRLFGCAVSAAGFPGLVKIGSSSTMSLDACASSCQKSVFGVYIS</sequence>
<organism evidence="2 3">
    <name type="scientific">Ustilaginoidea virens</name>
    <name type="common">Rice false smut fungus</name>
    <name type="synonym">Villosiclava virens</name>
    <dbReference type="NCBI Taxonomy" id="1159556"/>
    <lineage>
        <taxon>Eukaryota</taxon>
        <taxon>Fungi</taxon>
        <taxon>Dikarya</taxon>
        <taxon>Ascomycota</taxon>
        <taxon>Pezizomycotina</taxon>
        <taxon>Sordariomycetes</taxon>
        <taxon>Hypocreomycetidae</taxon>
        <taxon>Hypocreales</taxon>
        <taxon>Clavicipitaceae</taxon>
        <taxon>Ustilaginoidea</taxon>
    </lineage>
</organism>
<keyword evidence="1" id="KW-0732">Signal</keyword>
<dbReference type="OrthoDB" id="2019572at2759"/>
<dbReference type="GeneID" id="66065937"/>
<accession>A0A8E5HT98</accession>